<accession>A0ABU9D7I6</accession>
<keyword evidence="2 4" id="KW-0560">Oxidoreductase</keyword>
<protein>
    <submittedName>
        <fullName evidence="4">Glucose 1-dehydrogenase</fullName>
        <ecNumber evidence="4">1.1.1.47</ecNumber>
    </submittedName>
</protein>
<evidence type="ECO:0000256" key="3">
    <source>
        <dbReference type="SAM" id="MobiDB-lite"/>
    </source>
</evidence>
<dbReference type="InterPro" id="IPR036291">
    <property type="entry name" value="NAD(P)-bd_dom_sf"/>
</dbReference>
<dbReference type="Pfam" id="PF13561">
    <property type="entry name" value="adh_short_C2"/>
    <property type="match status" value="1"/>
</dbReference>
<feature type="region of interest" description="Disordered" evidence="3">
    <location>
        <begin position="194"/>
        <end position="213"/>
    </location>
</feature>
<keyword evidence="5" id="KW-1185">Reference proteome</keyword>
<dbReference type="PRINTS" id="PR00080">
    <property type="entry name" value="SDRFAMILY"/>
</dbReference>
<evidence type="ECO:0000313" key="5">
    <source>
        <dbReference type="Proteomes" id="UP001446205"/>
    </source>
</evidence>
<comment type="caution">
    <text evidence="4">The sequence shown here is derived from an EMBL/GenBank/DDBJ whole genome shotgun (WGS) entry which is preliminary data.</text>
</comment>
<evidence type="ECO:0000256" key="2">
    <source>
        <dbReference type="ARBA" id="ARBA00023002"/>
    </source>
</evidence>
<comment type="similarity">
    <text evidence="1">Belongs to the short-chain dehydrogenases/reductases (SDR) family.</text>
</comment>
<feature type="compositionally biased region" description="Basic and acidic residues" evidence="3">
    <location>
        <begin position="194"/>
        <end position="206"/>
    </location>
</feature>
<evidence type="ECO:0000256" key="1">
    <source>
        <dbReference type="ARBA" id="ARBA00006484"/>
    </source>
</evidence>
<dbReference type="SUPFAM" id="SSF51735">
    <property type="entry name" value="NAD(P)-binding Rossmann-fold domains"/>
    <property type="match status" value="1"/>
</dbReference>
<dbReference type="InterPro" id="IPR020904">
    <property type="entry name" value="Sc_DH/Rdtase_CS"/>
</dbReference>
<reference evidence="4 5" key="1">
    <citation type="submission" date="2024-04" db="EMBL/GenBank/DDBJ databases">
        <authorList>
            <person name="Abashina T."/>
            <person name="Shaikin A."/>
        </authorList>
    </citation>
    <scope>NUCLEOTIDE SEQUENCE [LARGE SCALE GENOMIC DNA]</scope>
    <source>
        <strain evidence="4 5">AAFK</strain>
    </source>
</reference>
<sequence length="253" mass="27329">MKHQGRTVLVTGGAQGIGKAIAKTALARGLQVLIVDRDQAAGQETISELGAQGEIRFLAADVAQESDVQRMVQGALDHFGRLDYLVNNAGIMIRKPVTELSYAEWRQVLSVNLDSIFLAARYATPYLRAQEGAMVNIASTRGLMSEPDTEAYSASKGGIIALTHALAISLGPAVRVNCISPGWIEVSEWKKQGQRHAPDLRPEDQAQHPAGRVGRPEDVASLVMYLLSEEAGFITGANFVLDGGMTRKMIYVE</sequence>
<dbReference type="PRINTS" id="PR00081">
    <property type="entry name" value="GDHRDH"/>
</dbReference>
<dbReference type="RefSeq" id="WP_341370547.1">
    <property type="nucleotide sequence ID" value="NZ_JBBPCO010000005.1"/>
</dbReference>
<dbReference type="PANTHER" id="PTHR24321">
    <property type="entry name" value="DEHYDROGENASES, SHORT CHAIN"/>
    <property type="match status" value="1"/>
</dbReference>
<organism evidence="4 5">
    <name type="scientific">Thermithiobacillus plumbiphilus</name>
    <dbReference type="NCBI Taxonomy" id="1729899"/>
    <lineage>
        <taxon>Bacteria</taxon>
        <taxon>Pseudomonadati</taxon>
        <taxon>Pseudomonadota</taxon>
        <taxon>Acidithiobacillia</taxon>
        <taxon>Acidithiobacillales</taxon>
        <taxon>Thermithiobacillaceae</taxon>
        <taxon>Thermithiobacillus</taxon>
    </lineage>
</organism>
<gene>
    <name evidence="4" type="ORF">WOB96_06890</name>
</gene>
<dbReference type="Gene3D" id="3.40.50.720">
    <property type="entry name" value="NAD(P)-binding Rossmann-like Domain"/>
    <property type="match status" value="1"/>
</dbReference>
<dbReference type="GO" id="GO:0047936">
    <property type="term" value="F:glucose 1-dehydrogenase [NAD(P)+] activity"/>
    <property type="evidence" value="ECO:0007669"/>
    <property type="project" value="UniProtKB-EC"/>
</dbReference>
<dbReference type="Proteomes" id="UP001446205">
    <property type="component" value="Unassembled WGS sequence"/>
</dbReference>
<dbReference type="EMBL" id="JBBPCO010000005">
    <property type="protein sequence ID" value="MEK8089492.1"/>
    <property type="molecule type" value="Genomic_DNA"/>
</dbReference>
<name>A0ABU9D7I6_9PROT</name>
<dbReference type="NCBIfam" id="NF005559">
    <property type="entry name" value="PRK07231.1"/>
    <property type="match status" value="1"/>
</dbReference>
<proteinExistence type="inferred from homology"/>
<dbReference type="InterPro" id="IPR002347">
    <property type="entry name" value="SDR_fam"/>
</dbReference>
<dbReference type="PANTHER" id="PTHR24321:SF8">
    <property type="entry name" value="ESTRADIOL 17-BETA-DEHYDROGENASE 8-RELATED"/>
    <property type="match status" value="1"/>
</dbReference>
<dbReference type="PROSITE" id="PS00061">
    <property type="entry name" value="ADH_SHORT"/>
    <property type="match status" value="1"/>
</dbReference>
<evidence type="ECO:0000313" key="4">
    <source>
        <dbReference type="EMBL" id="MEK8089492.1"/>
    </source>
</evidence>
<dbReference type="EC" id="1.1.1.47" evidence="4"/>